<dbReference type="InterPro" id="IPR050951">
    <property type="entry name" value="Retrovirus_Pol_polyprotein"/>
</dbReference>
<proteinExistence type="predicted"/>
<dbReference type="InterPro" id="IPR041588">
    <property type="entry name" value="Integrase_H2C2"/>
</dbReference>
<evidence type="ECO:0000256" key="3">
    <source>
        <dbReference type="ARBA" id="ARBA00022695"/>
    </source>
</evidence>
<dbReference type="GO" id="GO:0009007">
    <property type="term" value="F:site-specific DNA-methyltransferase (adenine-specific) activity"/>
    <property type="evidence" value="ECO:0007669"/>
    <property type="project" value="InterPro"/>
</dbReference>
<dbReference type="Proteomes" id="UP001190700">
    <property type="component" value="Unassembled WGS sequence"/>
</dbReference>
<dbReference type="Gene3D" id="3.10.10.10">
    <property type="entry name" value="HIV Type 1 Reverse Transcriptase, subunit A, domain 1"/>
    <property type="match status" value="1"/>
</dbReference>
<dbReference type="SUPFAM" id="SSF56672">
    <property type="entry name" value="DNA/RNA polymerases"/>
    <property type="match status" value="1"/>
</dbReference>
<dbReference type="CDD" id="cd00303">
    <property type="entry name" value="retropepsin_like"/>
    <property type="match status" value="1"/>
</dbReference>
<feature type="region of interest" description="Disordered" evidence="8">
    <location>
        <begin position="1720"/>
        <end position="1759"/>
    </location>
</feature>
<evidence type="ECO:0000313" key="12">
    <source>
        <dbReference type="Proteomes" id="UP001190700"/>
    </source>
</evidence>
<dbReference type="EC" id="2.7.7.49" evidence="1"/>
<dbReference type="CDD" id="cd00024">
    <property type="entry name" value="CD_CSD"/>
    <property type="match status" value="1"/>
</dbReference>
<dbReference type="Gene3D" id="3.30.420.10">
    <property type="entry name" value="Ribonuclease H-like superfamily/Ribonuclease H"/>
    <property type="match status" value="1"/>
</dbReference>
<dbReference type="FunFam" id="3.10.20.370:FF:000001">
    <property type="entry name" value="Retrovirus-related Pol polyprotein from transposon 17.6-like protein"/>
    <property type="match status" value="1"/>
</dbReference>
<evidence type="ECO:0000259" key="10">
    <source>
        <dbReference type="PROSITE" id="PS50994"/>
    </source>
</evidence>
<dbReference type="InterPro" id="IPR029063">
    <property type="entry name" value="SAM-dependent_MTases_sf"/>
</dbReference>
<feature type="domain" description="Integrase catalytic" evidence="10">
    <location>
        <begin position="2143"/>
        <end position="2307"/>
    </location>
</feature>
<keyword evidence="12" id="KW-1185">Reference proteome</keyword>
<feature type="compositionally biased region" description="Low complexity" evidence="8">
    <location>
        <begin position="958"/>
        <end position="970"/>
    </location>
</feature>
<evidence type="ECO:0000256" key="1">
    <source>
        <dbReference type="ARBA" id="ARBA00012493"/>
    </source>
</evidence>
<dbReference type="FunFam" id="3.30.70.270:FF:000020">
    <property type="entry name" value="Transposon Tf2-6 polyprotein-like Protein"/>
    <property type="match status" value="1"/>
</dbReference>
<feature type="domain" description="Chromo" evidence="9">
    <location>
        <begin position="2479"/>
        <end position="2544"/>
    </location>
</feature>
<keyword evidence="4" id="KW-0540">Nuclease</keyword>
<dbReference type="CDD" id="cd01647">
    <property type="entry name" value="RT_LTR"/>
    <property type="match status" value="1"/>
</dbReference>
<dbReference type="SUPFAM" id="SSF54160">
    <property type="entry name" value="Chromo domain-like"/>
    <property type="match status" value="1"/>
</dbReference>
<evidence type="ECO:0000256" key="2">
    <source>
        <dbReference type="ARBA" id="ARBA00022679"/>
    </source>
</evidence>
<feature type="region of interest" description="Disordered" evidence="8">
    <location>
        <begin position="1"/>
        <end position="150"/>
    </location>
</feature>
<dbReference type="Gene3D" id="3.40.50.150">
    <property type="entry name" value="Vaccinia Virus protein VP39"/>
    <property type="match status" value="1"/>
</dbReference>
<dbReference type="Pfam" id="PF05869">
    <property type="entry name" value="Dam"/>
    <property type="match status" value="1"/>
</dbReference>
<dbReference type="InterPro" id="IPR021109">
    <property type="entry name" value="Peptidase_aspartic_dom_sf"/>
</dbReference>
<evidence type="ECO:0000256" key="5">
    <source>
        <dbReference type="ARBA" id="ARBA00022759"/>
    </source>
</evidence>
<dbReference type="InterPro" id="IPR000477">
    <property type="entry name" value="RT_dom"/>
</dbReference>
<dbReference type="GO" id="GO:0003677">
    <property type="term" value="F:DNA binding"/>
    <property type="evidence" value="ECO:0007669"/>
    <property type="project" value="InterPro"/>
</dbReference>
<feature type="region of interest" description="Disordered" evidence="8">
    <location>
        <begin position="401"/>
        <end position="437"/>
    </location>
</feature>
<dbReference type="Gene3D" id="2.40.70.10">
    <property type="entry name" value="Acid Proteases"/>
    <property type="match status" value="1"/>
</dbReference>
<reference evidence="11 12" key="1">
    <citation type="journal article" date="2015" name="Genome Biol. Evol.">
        <title>Comparative Genomics of a Bacterivorous Green Alga Reveals Evolutionary Causalities and Consequences of Phago-Mixotrophic Mode of Nutrition.</title>
        <authorList>
            <person name="Burns J.A."/>
            <person name="Paasch A."/>
            <person name="Narechania A."/>
            <person name="Kim E."/>
        </authorList>
    </citation>
    <scope>NUCLEOTIDE SEQUENCE [LARGE SCALE GENOMIC DNA]</scope>
    <source>
        <strain evidence="11 12">PLY_AMNH</strain>
    </source>
</reference>
<feature type="compositionally biased region" description="Acidic residues" evidence="8">
    <location>
        <begin position="2867"/>
        <end position="2881"/>
    </location>
</feature>
<dbReference type="Pfam" id="PF17917">
    <property type="entry name" value="RT_RNaseH"/>
    <property type="match status" value="1"/>
</dbReference>
<dbReference type="FunFam" id="1.10.340.70:FF:000001">
    <property type="entry name" value="Retrovirus-related Pol polyprotein from transposon gypsy-like Protein"/>
    <property type="match status" value="1"/>
</dbReference>
<dbReference type="PROSITE" id="PS50994">
    <property type="entry name" value="INTEGRASE"/>
    <property type="match status" value="1"/>
</dbReference>
<feature type="compositionally biased region" description="Polar residues" evidence="8">
    <location>
        <begin position="184"/>
        <end position="196"/>
    </location>
</feature>
<evidence type="ECO:0000259" key="9">
    <source>
        <dbReference type="PROSITE" id="PS50013"/>
    </source>
</evidence>
<dbReference type="GO" id="GO:0015074">
    <property type="term" value="P:DNA integration"/>
    <property type="evidence" value="ECO:0007669"/>
    <property type="project" value="InterPro"/>
</dbReference>
<dbReference type="Gene3D" id="1.10.340.70">
    <property type="match status" value="1"/>
</dbReference>
<dbReference type="GO" id="GO:0003964">
    <property type="term" value="F:RNA-directed DNA polymerase activity"/>
    <property type="evidence" value="ECO:0007669"/>
    <property type="project" value="UniProtKB-KW"/>
</dbReference>
<keyword evidence="7" id="KW-0695">RNA-directed DNA polymerase</keyword>
<evidence type="ECO:0000256" key="6">
    <source>
        <dbReference type="ARBA" id="ARBA00022801"/>
    </source>
</evidence>
<keyword evidence="2" id="KW-0808">Transferase</keyword>
<feature type="compositionally biased region" description="Polar residues" evidence="8">
    <location>
        <begin position="137"/>
        <end position="150"/>
    </location>
</feature>
<gene>
    <name evidence="11" type="ORF">CYMTET_6295</name>
</gene>
<feature type="compositionally biased region" description="Low complexity" evidence="8">
    <location>
        <begin position="262"/>
        <end position="273"/>
    </location>
</feature>
<dbReference type="SMART" id="SM00298">
    <property type="entry name" value="CHROMO"/>
    <property type="match status" value="1"/>
</dbReference>
<dbReference type="InterPro" id="IPR043502">
    <property type="entry name" value="DNA/RNA_pol_sf"/>
</dbReference>
<feature type="region of interest" description="Disordered" evidence="8">
    <location>
        <begin position="181"/>
        <end position="238"/>
    </location>
</feature>
<dbReference type="SUPFAM" id="SSF53335">
    <property type="entry name" value="S-adenosyl-L-methionine-dependent methyltransferases"/>
    <property type="match status" value="1"/>
</dbReference>
<dbReference type="GO" id="GO:0009307">
    <property type="term" value="P:DNA restriction-modification system"/>
    <property type="evidence" value="ECO:0007669"/>
    <property type="project" value="InterPro"/>
</dbReference>
<evidence type="ECO:0000256" key="4">
    <source>
        <dbReference type="ARBA" id="ARBA00022722"/>
    </source>
</evidence>
<keyword evidence="5" id="KW-0255">Endonuclease</keyword>
<dbReference type="Pfam" id="PF17921">
    <property type="entry name" value="Integrase_H2C2"/>
    <property type="match status" value="1"/>
</dbReference>
<feature type="compositionally biased region" description="Low complexity" evidence="8">
    <location>
        <begin position="100"/>
        <end position="110"/>
    </location>
</feature>
<keyword evidence="6" id="KW-0378">Hydrolase</keyword>
<dbReference type="Pfam" id="PF13650">
    <property type="entry name" value="Asp_protease_2"/>
    <property type="match status" value="1"/>
</dbReference>
<feature type="region of interest" description="Disordered" evidence="8">
    <location>
        <begin position="730"/>
        <end position="753"/>
    </location>
</feature>
<dbReference type="InterPro" id="IPR036397">
    <property type="entry name" value="RNaseH_sf"/>
</dbReference>
<feature type="compositionally biased region" description="Basic and acidic residues" evidence="8">
    <location>
        <begin position="115"/>
        <end position="125"/>
    </location>
</feature>
<dbReference type="CDD" id="cd09274">
    <property type="entry name" value="RNase_HI_RT_Ty3"/>
    <property type="match status" value="1"/>
</dbReference>
<name>A0AAE0GZA7_9CHLO</name>
<comment type="caution">
    <text evidence="11">The sequence shown here is derived from an EMBL/GenBank/DDBJ whole genome shotgun (WGS) entry which is preliminary data.</text>
</comment>
<dbReference type="InterPro" id="IPR012337">
    <property type="entry name" value="RNaseH-like_sf"/>
</dbReference>
<feature type="region of interest" description="Disordered" evidence="8">
    <location>
        <begin position="2542"/>
        <end position="2561"/>
    </location>
</feature>
<feature type="compositionally biased region" description="Basic residues" evidence="8">
    <location>
        <begin position="2549"/>
        <end position="2559"/>
    </location>
</feature>
<protein>
    <recommendedName>
        <fullName evidence="1">RNA-directed DNA polymerase</fullName>
        <ecNumber evidence="1">2.7.7.49</ecNumber>
    </recommendedName>
</protein>
<evidence type="ECO:0000256" key="7">
    <source>
        <dbReference type="ARBA" id="ARBA00022918"/>
    </source>
</evidence>
<dbReference type="InterPro" id="IPR008593">
    <property type="entry name" value="Dam_MeTrfase"/>
</dbReference>
<dbReference type="EMBL" id="LGRX02001477">
    <property type="protein sequence ID" value="KAK3286131.1"/>
    <property type="molecule type" value="Genomic_DNA"/>
</dbReference>
<accession>A0AAE0GZA7</accession>
<dbReference type="Pfam" id="PF00078">
    <property type="entry name" value="RVT_1"/>
    <property type="match status" value="1"/>
</dbReference>
<dbReference type="PANTHER" id="PTHR37984">
    <property type="entry name" value="PROTEIN CBG26694"/>
    <property type="match status" value="1"/>
</dbReference>
<dbReference type="InterPro" id="IPR016197">
    <property type="entry name" value="Chromo-like_dom_sf"/>
</dbReference>
<dbReference type="InterPro" id="IPR041373">
    <property type="entry name" value="RT_RNaseH"/>
</dbReference>
<dbReference type="InterPro" id="IPR000953">
    <property type="entry name" value="Chromo/chromo_shadow_dom"/>
</dbReference>
<feature type="compositionally biased region" description="Low complexity" evidence="8">
    <location>
        <begin position="198"/>
        <end position="225"/>
    </location>
</feature>
<dbReference type="InterPro" id="IPR023780">
    <property type="entry name" value="Chromo_domain"/>
</dbReference>
<dbReference type="InterPro" id="IPR043128">
    <property type="entry name" value="Rev_trsase/Diguanyl_cyclase"/>
</dbReference>
<dbReference type="Gene3D" id="3.30.70.270">
    <property type="match status" value="2"/>
</dbReference>
<organism evidence="11 12">
    <name type="scientific">Cymbomonas tetramitiformis</name>
    <dbReference type="NCBI Taxonomy" id="36881"/>
    <lineage>
        <taxon>Eukaryota</taxon>
        <taxon>Viridiplantae</taxon>
        <taxon>Chlorophyta</taxon>
        <taxon>Pyramimonadophyceae</taxon>
        <taxon>Pyramimonadales</taxon>
        <taxon>Pyramimonadaceae</taxon>
        <taxon>Cymbomonas</taxon>
    </lineage>
</organism>
<dbReference type="Gene3D" id="3.10.20.370">
    <property type="match status" value="1"/>
</dbReference>
<dbReference type="GO" id="GO:0004519">
    <property type="term" value="F:endonuclease activity"/>
    <property type="evidence" value="ECO:0007669"/>
    <property type="project" value="UniProtKB-KW"/>
</dbReference>
<keyword evidence="3" id="KW-0548">Nucleotidyltransferase</keyword>
<dbReference type="PROSITE" id="PS50013">
    <property type="entry name" value="CHROMO_2"/>
    <property type="match status" value="1"/>
</dbReference>
<dbReference type="Gene3D" id="2.40.50.40">
    <property type="match status" value="1"/>
</dbReference>
<feature type="region of interest" description="Disordered" evidence="8">
    <location>
        <begin position="955"/>
        <end position="984"/>
    </location>
</feature>
<feature type="region of interest" description="Disordered" evidence="8">
    <location>
        <begin position="2867"/>
        <end position="2987"/>
    </location>
</feature>
<evidence type="ECO:0000313" key="11">
    <source>
        <dbReference type="EMBL" id="KAK3286131.1"/>
    </source>
</evidence>
<sequence length="2987" mass="332762">MEEAPRRGALFGGSPEPATPSVPAEVRVSFADPVETPIGHPPRDRAQSQDRQSGAESAPARIGAPPAASGRFYTVRSASTGDPELAPPRLSRAARRRQRISQTSQSTSIPVTFRSPDDSSDHTSAPREAPPLLTLGDSGTQPPAGTITSSQSTSDILAALQEEVRKLSLLSLASLQSQSIASGAPTTDGSVSNVGSQPALALPGPLEPAASDPGPPSSSSSGSKTSPPPSPPASDLADSESRLDVIVWTLEGDTLWLTRSGIITTSPGSTSPSKYRLPTSSSPGKEDNVLERVWATLSHIGLDIRDLAAQGPVRTPLRLEGLDQGEAFALCVKKDQAESARRTAESRVGPRHRRYPAYVWANIPPTTLESEMEEYEEFGRMVWAALSGSEEYIFRSLSKEQAPASARKDSEPASKPSQEVRFAGPSELDKEHPPGMMTIPNMSQRPGWADLMGEVDARTVHTESKTVSDCIKLVKELPWYPAQETLLSAQEDISALPAFTEALTYLVQRGIVSFALHRPSSYKLGATILTMPELLKEVAIQRLQKRSLTFLRQGGLMKDEEAWASRYHALPPFLADVARSVLDETALMGLAGMVSRMTQRREESARLFCTRLTGWWDVTELLAGSVKGCPSIPVNQMLYQYWSEQVAVAALTSEGHAKVDSWVPEGWKRYRSRWNRWHGHLSLNLTATEEAVCITLETECGTIPGTGGDVGIPDTWCSLFRVHQYRQREREEAEKATAAQRASPSPIATPAPEETLPEDYLLTPSSAKDYLAVQIPSSKPQILGLSSQDDEDLDELNLTQRMMRSHLQSAAMTLPITPTPLNTIQEAVEPTILASIAETPDKELQAQWTSRTRKRLAIIPEGVEQEELPKRNIPLSGAANLETSPIHDPDPAANAQCVTVTPPENSISPCSEVLSYPLAVGSRTLRREQRRVRAEAVRKKLQALRQREEEEGGWYFGPPLSAQSAAPSSATSRRQKRVPASPKIHQNARNALCAHLRRDGQVIWDHGSQLAAARDDEGPLLLVFWARLKGRRVRVLVDSGASEEFVSTKCVDLLNLTVRDNGDPLNVTLADGSVQTSSQVAFGKLTAETSVGTYSEVVQMRVLPLGIKVDIVLGGKWLRSLSPVTLDYSGWGSVKFHHKNKPVSIAGCSPGKSPSPKEAKFAMALEPIVMLSAAQAAKEIKAYRRRHSGSRSDPAGLPHDVLLVFATPAIGSSMLSAVATDEDLPDADVTPEWREKFEQRCGNFKPSVIRETLPHYDDLKREDFAHIRMQAQWDGAAPNKRPYKMSMVELTQLRERLDELLSKGYIRPSSSPFAAPCLMVPKPGKPHILRLVIDYRLLNSQTVKDRYPLPDIQQLFDEMHGAKYFSSFDAVDGFWQMAMAPEDVEKTAFTSHYGSYEWLVMPMGLANSPSCYQRRMQAALGHLNFVRVFIDDCILFSSSLEEHYEHLRIFLETCRKNGIYLKESKCQLLKTQIRFLGHVVSREGSRPQHDKIAAIRDWPALENATHVRQFLGLAGYYRKYVLGFSELAQPLTQLTKSDVAWKWEALQQWSFEEIKQALIKAPTLALPDMTAAANGTHPFIVQTDASGVALGGVLMQDMGDGLRPIAFESRQFSGAEQNYHAGERELCALHHCTTQTWRHYLIFTEFRLQGDHKPLVWLMSPGQPLSRRQARWYMDLVEVGVPEMEYIPGALLWVPDALSRRPDYKEVSAREGLVEAGYVHPVSGKPQRPGGSAKAFRPTTGRESKQGRTPLGVVDPNRIKNKKGPAASILSSQGSLNWIDSPGLWLDAMDTLQLAEKEYEATQEQLSRASLAPITRNQGLAKDKTLTSTPDHSDRQDWKLRQDMFQFLEKEYGPFEVDACCDIGGRNRQVNRFWTDCLKEKWRGLNVWCNPPFSSCHLTIEAVLRKYVDEWRQDPEHTSAVFVLPDFQSRMPHWRRLFRAAGMRIEYIIPTHDSQGEPVQMFETPDGVRLDLPWPLLIVYAPAANQRVARIRSTPPPKPIVRSGEAAQLRDSDSSVSGEKFLKALRAEYSRPGPLKELRAEILKAPHQRTRDFCVIGEVLWRVTMGRYQLVLGEDSPLREIVLQNAHASVAAGHAGRDKTLERVLRRFWWKGASDDVGRWVASCTTCQAVRPRNSYPDGLLNPHPIPVRLWQVVSVDFVTGLPLTSRGHDAFATFTCKLSKMVHVVPMNFQDSSASEVARIYFEHVWKHHGAPMKIVSDRDPRFQDAMWKELMRLMGTKVAATTPYNPRSDGQAEHTNRVVEDMLRAFVGCNPADWDLWCPNVEFAINDTRSDVTGFTPFELVLGHSPLSQLDLFVQAAQKPSSHRKGGVGTAHEMASKFAAQLEDARVKLEQAQQRQRAQFDLRHSQQTFQVGDLVWVEAKHLTENIMDKQSFRKLQARWHGPLPVLERFYSDQQAELPEIDRGAPVAYRLKLPPKWRIHDVFAQHRLKACTSGDQYFAIRGKTPIPAKVIVDGQAQTHVEKILARRVRVLRGKEREEFKVRWTGYSEAHDEWKTREDLNYGGKLEQLALFEEARLRKEASQRERSRRERRKSGRSKRVLPSMEQGLTLNQILGENISSGAASLPWENFDPSEQAFVTALCAQDLAPQKMKPPCRILVLFSGTGSVEKEFLKLYPQCEVVTVDQESRWQPTHTVDILHWDFQQYPARHFDVIWASPPCTEYSQAKTTGVRRLKEADACVRAFRGGGKRGRKQLVPHRVSARGPGVTATAELTTAAGAGEATPLVATRERSPEVQFPIPAVPGGVAGGTPWAGHAPRLPRRQTGLRISPWYNQRMLNEQHRRVSEQLAATREVIQEARDSMKERIAWQNDLRRKIEEIRASNLAANEPYRGIPYTGRRPRSPELEDVFEAPTPEPEEEPDEAVMLPGVDDSPPDLDDILSDISYPCYSPTSPDAHDDEEGGAGAAEVAAEETPTDANKFETSIHGPGEPDQSEDIKDRKLTTNPADGGSDDDSDPEEAPRRKKAKTE</sequence>
<dbReference type="InterPro" id="IPR001584">
    <property type="entry name" value="Integrase_cat-core"/>
</dbReference>
<dbReference type="GO" id="GO:0016787">
    <property type="term" value="F:hydrolase activity"/>
    <property type="evidence" value="ECO:0007669"/>
    <property type="project" value="UniProtKB-KW"/>
</dbReference>
<dbReference type="SUPFAM" id="SSF53098">
    <property type="entry name" value="Ribonuclease H-like"/>
    <property type="match status" value="1"/>
</dbReference>
<evidence type="ECO:0000256" key="8">
    <source>
        <dbReference type="SAM" id="MobiDB-lite"/>
    </source>
</evidence>
<dbReference type="Pfam" id="PF00385">
    <property type="entry name" value="Chromo"/>
    <property type="match status" value="1"/>
</dbReference>
<feature type="region of interest" description="Disordered" evidence="8">
    <location>
        <begin position="262"/>
        <end position="285"/>
    </location>
</feature>
<dbReference type="PANTHER" id="PTHR37984:SF5">
    <property type="entry name" value="PROTEIN NYNRIN-LIKE"/>
    <property type="match status" value="1"/>
</dbReference>